<gene>
    <name evidence="1" type="ORF">X474_16815</name>
</gene>
<dbReference type="Proteomes" id="UP000032233">
    <property type="component" value="Unassembled WGS sequence"/>
</dbReference>
<comment type="caution">
    <text evidence="1">The sequence shown here is derived from an EMBL/GenBank/DDBJ whole genome shotgun (WGS) entry which is preliminary data.</text>
</comment>
<dbReference type="STRING" id="1429043.X474_16815"/>
<proteinExistence type="predicted"/>
<reference evidence="1 2" key="1">
    <citation type="submission" date="2013-11" db="EMBL/GenBank/DDBJ databases">
        <title>Metagenomic analysis of a methanogenic consortium involved in long chain n-alkane degradation.</title>
        <authorList>
            <person name="Davidova I.A."/>
            <person name="Callaghan A.V."/>
            <person name="Wawrik B."/>
            <person name="Pruitt S."/>
            <person name="Marks C."/>
            <person name="Duncan K.E."/>
            <person name="Suflita J.M."/>
        </authorList>
    </citation>
    <scope>NUCLEOTIDE SEQUENCE [LARGE SCALE GENOMIC DNA]</scope>
    <source>
        <strain evidence="1 2">SPR</strain>
    </source>
</reference>
<organism evidence="1 2">
    <name type="scientific">Dethiosulfatarculus sandiegensis</name>
    <dbReference type="NCBI Taxonomy" id="1429043"/>
    <lineage>
        <taxon>Bacteria</taxon>
        <taxon>Pseudomonadati</taxon>
        <taxon>Thermodesulfobacteriota</taxon>
        <taxon>Desulfarculia</taxon>
        <taxon>Desulfarculales</taxon>
        <taxon>Desulfarculaceae</taxon>
        <taxon>Dethiosulfatarculus</taxon>
    </lineage>
</organism>
<sequence>MRDKFLPEYPPWSQSKTWFEAGDTLKMLCQKNHRALARARFWSYVIQDGILATKNLLDRLCAVTCLRCVEPCCHRARIWADFSDLVFWRLGGVLPPSGQLFFDKHQGCVYLGETGCVLERAARPWVCTWYLCPEQKKLLRSLGPGWVYTWEDSVKRIKTARQRMVEDFIEVCGRV</sequence>
<dbReference type="EMBL" id="AZAC01000021">
    <property type="protein sequence ID" value="KIX12954.1"/>
    <property type="molecule type" value="Genomic_DNA"/>
</dbReference>
<keyword evidence="2" id="KW-1185">Reference proteome</keyword>
<accession>A0A0D2J490</accession>
<evidence type="ECO:0000313" key="2">
    <source>
        <dbReference type="Proteomes" id="UP000032233"/>
    </source>
</evidence>
<dbReference type="AlphaFoldDB" id="A0A0D2J490"/>
<dbReference type="InParanoid" id="A0A0D2J490"/>
<name>A0A0D2J490_9BACT</name>
<evidence type="ECO:0000313" key="1">
    <source>
        <dbReference type="EMBL" id="KIX12954.1"/>
    </source>
</evidence>
<protein>
    <submittedName>
        <fullName evidence="1">Uncharacterized protein</fullName>
    </submittedName>
</protein>